<comment type="caution">
    <text evidence="1">The sequence shown here is derived from an EMBL/GenBank/DDBJ whole genome shotgun (WGS) entry which is preliminary data.</text>
</comment>
<evidence type="ECO:0000313" key="2">
    <source>
        <dbReference type="Proteomes" id="UP000252085"/>
    </source>
</evidence>
<dbReference type="Pfam" id="PF01724">
    <property type="entry name" value="DUF29"/>
    <property type="match status" value="1"/>
</dbReference>
<dbReference type="PANTHER" id="PTHR34235">
    <property type="entry name" value="SLR1203 PROTEIN-RELATED"/>
    <property type="match status" value="1"/>
</dbReference>
<sequence>MSSLKAHSQTLYEIDYLQWIETTVEKLQSQDYANVEWENLIEEIADMGRSERRSFKSNLIVILMHLLKWQFQPDKRSGSWEGSIIEHRRGVKEALDDSPSLKSYLEIVFAECYTQAVKQAKAEIGLSIESFPLNCLYQLAEVTDDEFLPQ</sequence>
<dbReference type="PANTHER" id="PTHR34235:SF3">
    <property type="entry name" value="SLR1203 PROTEIN"/>
    <property type="match status" value="1"/>
</dbReference>
<evidence type="ECO:0008006" key="3">
    <source>
        <dbReference type="Google" id="ProtNLM"/>
    </source>
</evidence>
<evidence type="ECO:0000313" key="1">
    <source>
        <dbReference type="EMBL" id="RCJ35322.1"/>
    </source>
</evidence>
<proteinExistence type="predicted"/>
<name>A0A367RJ37_NOSPU</name>
<protein>
    <recommendedName>
        <fullName evidence="3">DUF29 domain-containing protein</fullName>
    </recommendedName>
</protein>
<dbReference type="AlphaFoldDB" id="A0A367RJ37"/>
<accession>A0A367RJ37</accession>
<gene>
    <name evidence="1" type="ORF">A6769_19580</name>
</gene>
<dbReference type="EMBL" id="LXQE01000152">
    <property type="protein sequence ID" value="RCJ35322.1"/>
    <property type="molecule type" value="Genomic_DNA"/>
</dbReference>
<dbReference type="Proteomes" id="UP000252085">
    <property type="component" value="Unassembled WGS sequence"/>
</dbReference>
<dbReference type="InterPro" id="IPR002636">
    <property type="entry name" value="DUF29"/>
</dbReference>
<reference evidence="1 2" key="1">
    <citation type="submission" date="2016-04" db="EMBL/GenBank/DDBJ databases">
        <authorList>
            <person name="Evans L.H."/>
            <person name="Alamgir A."/>
            <person name="Owens N."/>
            <person name="Weber N.D."/>
            <person name="Virtaneva K."/>
            <person name="Barbian K."/>
            <person name="Babar A."/>
            <person name="Rosenke K."/>
        </authorList>
    </citation>
    <scope>NUCLEOTIDE SEQUENCE [LARGE SCALE GENOMIC DNA]</scope>
    <source>
        <strain evidence="1">NIES-2108</strain>
    </source>
</reference>
<dbReference type="Gene3D" id="1.20.1220.20">
    <property type="entry name" value="Uncharcterised protein PF01724"/>
    <property type="match status" value="1"/>
</dbReference>
<organism evidence="1 2">
    <name type="scientific">Nostoc punctiforme NIES-2108</name>
    <dbReference type="NCBI Taxonomy" id="1356359"/>
    <lineage>
        <taxon>Bacteria</taxon>
        <taxon>Bacillati</taxon>
        <taxon>Cyanobacteriota</taxon>
        <taxon>Cyanophyceae</taxon>
        <taxon>Nostocales</taxon>
        <taxon>Nostocaceae</taxon>
        <taxon>Nostoc</taxon>
    </lineage>
</organism>